<dbReference type="Proteomes" id="UP000799754">
    <property type="component" value="Unassembled WGS sequence"/>
</dbReference>
<evidence type="ECO:0000313" key="1">
    <source>
        <dbReference type="EMBL" id="KAF2628777.1"/>
    </source>
</evidence>
<dbReference type="EMBL" id="MU006712">
    <property type="protein sequence ID" value="KAF2628777.1"/>
    <property type="molecule type" value="Genomic_DNA"/>
</dbReference>
<gene>
    <name evidence="1" type="ORF">BU25DRAFT_430599</name>
</gene>
<accession>A0ACB6S6L2</accession>
<comment type="caution">
    <text evidence="1">The sequence shown here is derived from an EMBL/GenBank/DDBJ whole genome shotgun (WGS) entry which is preliminary data.</text>
</comment>
<organism evidence="1 2">
    <name type="scientific">Macroventuria anomochaeta</name>
    <dbReference type="NCBI Taxonomy" id="301207"/>
    <lineage>
        <taxon>Eukaryota</taxon>
        <taxon>Fungi</taxon>
        <taxon>Dikarya</taxon>
        <taxon>Ascomycota</taxon>
        <taxon>Pezizomycotina</taxon>
        <taxon>Dothideomycetes</taxon>
        <taxon>Pleosporomycetidae</taxon>
        <taxon>Pleosporales</taxon>
        <taxon>Pleosporineae</taxon>
        <taxon>Didymellaceae</taxon>
        <taxon>Macroventuria</taxon>
    </lineage>
</organism>
<reference evidence="1" key="1">
    <citation type="journal article" date="2020" name="Stud. Mycol.">
        <title>101 Dothideomycetes genomes: a test case for predicting lifestyles and emergence of pathogens.</title>
        <authorList>
            <person name="Haridas S."/>
            <person name="Albert R."/>
            <person name="Binder M."/>
            <person name="Bloem J."/>
            <person name="Labutti K."/>
            <person name="Salamov A."/>
            <person name="Andreopoulos B."/>
            <person name="Baker S."/>
            <person name="Barry K."/>
            <person name="Bills G."/>
            <person name="Bluhm B."/>
            <person name="Cannon C."/>
            <person name="Castanera R."/>
            <person name="Culley D."/>
            <person name="Daum C."/>
            <person name="Ezra D."/>
            <person name="Gonzalez J."/>
            <person name="Henrissat B."/>
            <person name="Kuo A."/>
            <person name="Liang C."/>
            <person name="Lipzen A."/>
            <person name="Lutzoni F."/>
            <person name="Magnuson J."/>
            <person name="Mondo S."/>
            <person name="Nolan M."/>
            <person name="Ohm R."/>
            <person name="Pangilinan J."/>
            <person name="Park H.-J."/>
            <person name="Ramirez L."/>
            <person name="Alfaro M."/>
            <person name="Sun H."/>
            <person name="Tritt A."/>
            <person name="Yoshinaga Y."/>
            <person name="Zwiers L.-H."/>
            <person name="Turgeon B."/>
            <person name="Goodwin S."/>
            <person name="Spatafora J."/>
            <person name="Crous P."/>
            <person name="Grigoriev I."/>
        </authorList>
    </citation>
    <scope>NUCLEOTIDE SEQUENCE</scope>
    <source>
        <strain evidence="1">CBS 525.71</strain>
    </source>
</reference>
<sequence>MSYVPVGAGRTSPDVENIELTAKNDGQTAYGYAPPQGLLPDGDIRYSDSKANFPPSKVVDNWPIKSRQVAALTPLRGTILAFDIILASSPLLFIVLALRVARLDGKAPRADNDKLQEMLLYTPTIFPLLFAALMGRFFRHFGIWLAERGTTLGRLEQLVGCQSVFLAIERQICLRNFSTIGVCSILIWLLSPFGGQSALRVLRQEERYLNTTQALHYLGPLDVQQTTMGGASMVNSGRSTFTPLFLAALLSSGGFQTNSADLWGNVKLPSYRAIENSTSNDWKPVPDYNQTNVRWSSLIGIPVSAFNGEPFTTYSMNHFKIRARQFDISCSNNSRVAGDWTDSVNTTVRSTWMMETGTQQPSCSNNSTGCLIKACPSYPCPFISKSSAIEVNGEEFTSVANCEYFYDYIEASIECIASTCKATALRKLDMYTDGYTKEWEPYLLGTIMATLMNTMTSVDTIGVSSVTARGATVMEKWMYDPTDFIGSRMYGNVNLYELPVETFAERLTILWNSFFQSTYAARALAGNLDKATSTNMTGEDNSAIVFNTTESLTSQRRDVYRVNWKWFGVLLSCSLVLLSAACAGLVLKYLSIAPDIIGYASSLTMLSPYVPTPTGGTTLHGLERTALLHDLPVRLGDVCPNEPVGAIALAANDGRVVGLDRRRWYI</sequence>
<protein>
    <submittedName>
        <fullName evidence="1">Uncharacterized protein</fullName>
    </submittedName>
</protein>
<proteinExistence type="predicted"/>
<evidence type="ECO:0000313" key="2">
    <source>
        <dbReference type="Proteomes" id="UP000799754"/>
    </source>
</evidence>
<name>A0ACB6S6L2_9PLEO</name>
<keyword evidence="2" id="KW-1185">Reference proteome</keyword>